<dbReference type="SUPFAM" id="SSF53271">
    <property type="entry name" value="PRTase-like"/>
    <property type="match status" value="1"/>
</dbReference>
<feature type="domain" description="Phosphoribosyltransferase" evidence="2">
    <location>
        <begin position="171"/>
        <end position="213"/>
    </location>
</feature>
<dbReference type="InterPro" id="IPR000836">
    <property type="entry name" value="PRTase_dom"/>
</dbReference>
<organism evidence="3 4">
    <name type="scientific">Anaerospora hongkongensis</name>
    <dbReference type="NCBI Taxonomy" id="244830"/>
    <lineage>
        <taxon>Bacteria</taxon>
        <taxon>Bacillati</taxon>
        <taxon>Bacillota</taxon>
        <taxon>Negativicutes</taxon>
        <taxon>Selenomonadales</taxon>
        <taxon>Sporomusaceae</taxon>
        <taxon>Anaerospora</taxon>
    </lineage>
</organism>
<dbReference type="Pfam" id="PF00156">
    <property type="entry name" value="Pribosyltran"/>
    <property type="match status" value="1"/>
</dbReference>
<name>A0A4R1PVD3_9FIRM</name>
<evidence type="ECO:0000313" key="4">
    <source>
        <dbReference type="Proteomes" id="UP000295063"/>
    </source>
</evidence>
<dbReference type="OrthoDB" id="9779910at2"/>
<gene>
    <name evidence="3" type="ORF">EV210_10956</name>
</gene>
<dbReference type="Gene3D" id="3.40.50.2020">
    <property type="match status" value="1"/>
</dbReference>
<dbReference type="PANTHER" id="PTHR47505:SF1">
    <property type="entry name" value="DNA UTILIZATION PROTEIN YHGH"/>
    <property type="match status" value="1"/>
</dbReference>
<dbReference type="CDD" id="cd06223">
    <property type="entry name" value="PRTases_typeI"/>
    <property type="match status" value="1"/>
</dbReference>
<protein>
    <submittedName>
        <fullName evidence="3">ComF family protein</fullName>
    </submittedName>
</protein>
<dbReference type="EMBL" id="SLUI01000009">
    <property type="protein sequence ID" value="TCL36107.1"/>
    <property type="molecule type" value="Genomic_DNA"/>
</dbReference>
<evidence type="ECO:0000259" key="2">
    <source>
        <dbReference type="Pfam" id="PF00156"/>
    </source>
</evidence>
<reference evidence="3 4" key="1">
    <citation type="submission" date="2019-03" db="EMBL/GenBank/DDBJ databases">
        <title>Genomic Encyclopedia of Type Strains, Phase IV (KMG-IV): sequencing the most valuable type-strain genomes for metagenomic binning, comparative biology and taxonomic classification.</title>
        <authorList>
            <person name="Goeker M."/>
        </authorList>
    </citation>
    <scope>NUCLEOTIDE SEQUENCE [LARGE SCALE GENOMIC DNA]</scope>
    <source>
        <strain evidence="3 4">DSM 15969</strain>
    </source>
</reference>
<comment type="similarity">
    <text evidence="1">Belongs to the ComF/GntX family.</text>
</comment>
<accession>A0A4R1PVD3</accession>
<proteinExistence type="inferred from homology"/>
<keyword evidence="4" id="KW-1185">Reference proteome</keyword>
<dbReference type="PANTHER" id="PTHR47505">
    <property type="entry name" value="DNA UTILIZATION PROTEIN YHGH"/>
    <property type="match status" value="1"/>
</dbReference>
<sequence length="219" mass="24724">MLRSIWSGLLDLLFPPCCPGCRKAVTVQGEWCRACLTMVWAPRELNLASHGVTALDACFVVCNYTAGVQRLVRDMKFRKGRRYGCHLTWLLNQVHVFSRLGPIDSVIPVPLSPERLKVRGYNQTEVIFRPWAQARQLPWCNSLRRLKATLPQWELTLAERRKNIKGAFHVTRPEIVQDKQILLVDDLFTTGTTMNECAKVLKKAGAKRVVGLAIASGAQ</sequence>
<dbReference type="Proteomes" id="UP000295063">
    <property type="component" value="Unassembled WGS sequence"/>
</dbReference>
<evidence type="ECO:0000256" key="1">
    <source>
        <dbReference type="ARBA" id="ARBA00008007"/>
    </source>
</evidence>
<dbReference type="RefSeq" id="WP_132081741.1">
    <property type="nucleotide sequence ID" value="NZ_SLUI01000009.1"/>
</dbReference>
<dbReference type="InterPro" id="IPR051910">
    <property type="entry name" value="ComF/GntX_DNA_util-trans"/>
</dbReference>
<dbReference type="InterPro" id="IPR029057">
    <property type="entry name" value="PRTase-like"/>
</dbReference>
<evidence type="ECO:0000313" key="3">
    <source>
        <dbReference type="EMBL" id="TCL36107.1"/>
    </source>
</evidence>
<comment type="caution">
    <text evidence="3">The sequence shown here is derived from an EMBL/GenBank/DDBJ whole genome shotgun (WGS) entry which is preliminary data.</text>
</comment>
<dbReference type="AlphaFoldDB" id="A0A4R1PVD3"/>